<feature type="compositionally biased region" description="Basic and acidic residues" evidence="17">
    <location>
        <begin position="179"/>
        <end position="204"/>
    </location>
</feature>
<evidence type="ECO:0000256" key="12">
    <source>
        <dbReference type="ARBA" id="ARBA00023125"/>
    </source>
</evidence>
<evidence type="ECO:0000256" key="8">
    <source>
        <dbReference type="ARBA" id="ARBA00022737"/>
    </source>
</evidence>
<evidence type="ECO:0000256" key="9">
    <source>
        <dbReference type="ARBA" id="ARBA00022771"/>
    </source>
</evidence>
<dbReference type="PROSITE" id="PS00028">
    <property type="entry name" value="ZINC_FINGER_C2H2_1"/>
    <property type="match status" value="3"/>
</dbReference>
<keyword evidence="9 16" id="KW-0863">Zinc-finger</keyword>
<dbReference type="InterPro" id="IPR043359">
    <property type="entry name" value="GLI-like"/>
</dbReference>
<keyword evidence="11" id="KW-0805">Transcription regulation</keyword>
<comment type="subcellular location">
    <subcellularLocation>
        <location evidence="2">Cytoplasm</location>
    </subcellularLocation>
    <subcellularLocation>
        <location evidence="1">Nucleus</location>
    </subcellularLocation>
</comment>
<feature type="domain" description="C2H2-type" evidence="18">
    <location>
        <begin position="79"/>
        <end position="109"/>
    </location>
</feature>
<dbReference type="GO" id="GO:0000981">
    <property type="term" value="F:DNA-binding transcription factor activity, RNA polymerase II-specific"/>
    <property type="evidence" value="ECO:0007669"/>
    <property type="project" value="TreeGrafter"/>
</dbReference>
<keyword evidence="4" id="KW-0963">Cytoplasm</keyword>
<dbReference type="GO" id="GO:0005634">
    <property type="term" value="C:nucleus"/>
    <property type="evidence" value="ECO:0007669"/>
    <property type="project" value="UniProtKB-SubCell"/>
</dbReference>
<dbReference type="Proteomes" id="UP000034805">
    <property type="component" value="Unassembled WGS sequence"/>
</dbReference>
<evidence type="ECO:0000256" key="15">
    <source>
        <dbReference type="ARBA" id="ARBA00023242"/>
    </source>
</evidence>
<dbReference type="PROSITE" id="PS50157">
    <property type="entry name" value="ZINC_FINGER_C2H2_2"/>
    <property type="match status" value="4"/>
</dbReference>
<keyword evidence="8" id="KW-0677">Repeat</keyword>
<dbReference type="AlphaFoldDB" id="A0A0P7V1G6"/>
<dbReference type="InterPro" id="IPR056436">
    <property type="entry name" value="Znf-C2H2_ZIC1-5/GLI1-3-like"/>
</dbReference>
<dbReference type="FunFam" id="3.30.160.60:FF:000019">
    <property type="entry name" value="GLI family zinc finger 3"/>
    <property type="match status" value="1"/>
</dbReference>
<evidence type="ECO:0000313" key="19">
    <source>
        <dbReference type="EMBL" id="KPP66086.1"/>
    </source>
</evidence>
<sequence length="204" mass="23427">MKHINNEHIHGEKKEFVCRWEECSREQKPFKAQYMLVVHMRRHTGEKPHKCTFEGCAKAYSRLENLKTHLRSHTGEKPYVCEHEGCNKAFSNASDRAKHQNRTHSNEKPYVCKIPGCTKRYTDPSSLRKHVKTVHGPEAHVTKKQRGDTHPRPPAQPRDPGANGTGRSPGQQSLGGYADQRDYTHTSKPDERLQVKSIKTEKPM</sequence>
<evidence type="ECO:0000259" key="18">
    <source>
        <dbReference type="PROSITE" id="PS50157"/>
    </source>
</evidence>
<dbReference type="EMBL" id="JARO02005884">
    <property type="protein sequence ID" value="KPP66086.1"/>
    <property type="molecule type" value="Genomic_DNA"/>
</dbReference>
<dbReference type="Pfam" id="PF00096">
    <property type="entry name" value="zf-C2H2"/>
    <property type="match status" value="3"/>
</dbReference>
<evidence type="ECO:0000256" key="5">
    <source>
        <dbReference type="ARBA" id="ARBA00022491"/>
    </source>
</evidence>
<feature type="domain" description="C2H2-type" evidence="18">
    <location>
        <begin position="110"/>
        <end position="140"/>
    </location>
</feature>
<dbReference type="SMART" id="SM00355">
    <property type="entry name" value="ZnF_C2H2"/>
    <property type="match status" value="4"/>
</dbReference>
<evidence type="ECO:0000256" key="16">
    <source>
        <dbReference type="PROSITE-ProRule" id="PRU00042"/>
    </source>
</evidence>
<evidence type="ECO:0000256" key="10">
    <source>
        <dbReference type="ARBA" id="ARBA00022833"/>
    </source>
</evidence>
<dbReference type="Pfam" id="PF23561">
    <property type="entry name" value="zf-C2H2_15"/>
    <property type="match status" value="1"/>
</dbReference>
<evidence type="ECO:0000256" key="4">
    <source>
        <dbReference type="ARBA" id="ARBA00022490"/>
    </source>
</evidence>
<keyword evidence="13" id="KW-0010">Activator</keyword>
<keyword evidence="12" id="KW-0238">DNA-binding</keyword>
<feature type="compositionally biased region" description="Polar residues" evidence="17">
    <location>
        <begin position="165"/>
        <end position="174"/>
    </location>
</feature>
<evidence type="ECO:0000256" key="17">
    <source>
        <dbReference type="SAM" id="MobiDB-lite"/>
    </source>
</evidence>
<keyword evidence="15" id="KW-0539">Nucleus</keyword>
<feature type="compositionally biased region" description="Basic and acidic residues" evidence="17">
    <location>
        <begin position="135"/>
        <end position="151"/>
    </location>
</feature>
<evidence type="ECO:0000256" key="7">
    <source>
        <dbReference type="ARBA" id="ARBA00022723"/>
    </source>
</evidence>
<evidence type="ECO:0000313" key="20">
    <source>
        <dbReference type="Proteomes" id="UP000034805"/>
    </source>
</evidence>
<comment type="similarity">
    <text evidence="3">Belongs to the GLI C2H2-type zinc-finger protein family.</text>
</comment>
<dbReference type="GO" id="GO:0005737">
    <property type="term" value="C:cytoplasm"/>
    <property type="evidence" value="ECO:0007669"/>
    <property type="project" value="UniProtKB-SubCell"/>
</dbReference>
<dbReference type="GO" id="GO:0008270">
    <property type="term" value="F:zinc ion binding"/>
    <property type="evidence" value="ECO:0007669"/>
    <property type="project" value="UniProtKB-KW"/>
</dbReference>
<feature type="non-terminal residue" evidence="19">
    <location>
        <position position="204"/>
    </location>
</feature>
<keyword evidence="6" id="KW-0597">Phosphoprotein</keyword>
<dbReference type="InterPro" id="IPR013087">
    <property type="entry name" value="Znf_C2H2_type"/>
</dbReference>
<feature type="region of interest" description="Disordered" evidence="17">
    <location>
        <begin position="123"/>
        <end position="204"/>
    </location>
</feature>
<keyword evidence="7" id="KW-0479">Metal-binding</keyword>
<evidence type="ECO:0000256" key="14">
    <source>
        <dbReference type="ARBA" id="ARBA00023163"/>
    </source>
</evidence>
<evidence type="ECO:0000256" key="1">
    <source>
        <dbReference type="ARBA" id="ARBA00004123"/>
    </source>
</evidence>
<dbReference type="SUPFAM" id="SSF57667">
    <property type="entry name" value="beta-beta-alpha zinc fingers"/>
    <property type="match status" value="2"/>
</dbReference>
<evidence type="ECO:0000256" key="13">
    <source>
        <dbReference type="ARBA" id="ARBA00023159"/>
    </source>
</evidence>
<feature type="domain" description="C2H2-type" evidence="18">
    <location>
        <begin position="49"/>
        <end position="78"/>
    </location>
</feature>
<organism evidence="19 20">
    <name type="scientific">Scleropages formosus</name>
    <name type="common">Asian bonytongue</name>
    <name type="synonym">Osteoglossum formosum</name>
    <dbReference type="NCBI Taxonomy" id="113540"/>
    <lineage>
        <taxon>Eukaryota</taxon>
        <taxon>Metazoa</taxon>
        <taxon>Chordata</taxon>
        <taxon>Craniata</taxon>
        <taxon>Vertebrata</taxon>
        <taxon>Euteleostomi</taxon>
        <taxon>Actinopterygii</taxon>
        <taxon>Neopterygii</taxon>
        <taxon>Teleostei</taxon>
        <taxon>Osteoglossocephala</taxon>
        <taxon>Osteoglossomorpha</taxon>
        <taxon>Osteoglossiformes</taxon>
        <taxon>Osteoglossidae</taxon>
        <taxon>Scleropages</taxon>
    </lineage>
</organism>
<dbReference type="Gene3D" id="3.30.160.60">
    <property type="entry name" value="Classic Zinc Finger"/>
    <property type="match status" value="4"/>
</dbReference>
<dbReference type="FunFam" id="3.30.160.60:FF:000036">
    <property type="entry name" value="GLI family zinc finger 3"/>
    <property type="match status" value="1"/>
</dbReference>
<dbReference type="PANTHER" id="PTHR45718:SF5">
    <property type="entry name" value="TRANSCRIPTIONAL ACTIVATOR GLI3"/>
    <property type="match status" value="1"/>
</dbReference>
<feature type="domain" description="C2H2-type" evidence="18">
    <location>
        <begin position="21"/>
        <end position="48"/>
    </location>
</feature>
<keyword evidence="14" id="KW-0804">Transcription</keyword>
<dbReference type="InterPro" id="IPR036236">
    <property type="entry name" value="Znf_C2H2_sf"/>
</dbReference>
<keyword evidence="10" id="KW-0862">Zinc</keyword>
<dbReference type="FunFam" id="3.30.160.60:FF:000031">
    <property type="entry name" value="GLI family zinc finger 3"/>
    <property type="match status" value="1"/>
</dbReference>
<comment type="caution">
    <text evidence="19">The sequence shown here is derived from an EMBL/GenBank/DDBJ whole genome shotgun (WGS) entry which is preliminary data.</text>
</comment>
<evidence type="ECO:0000256" key="3">
    <source>
        <dbReference type="ARBA" id="ARBA00010831"/>
    </source>
</evidence>
<protein>
    <recommendedName>
        <fullName evidence="18">C2H2-type domain-containing protein</fullName>
    </recommendedName>
</protein>
<proteinExistence type="inferred from homology"/>
<dbReference type="GO" id="GO:0007224">
    <property type="term" value="P:smoothened signaling pathway"/>
    <property type="evidence" value="ECO:0007669"/>
    <property type="project" value="TreeGrafter"/>
</dbReference>
<dbReference type="FunFam" id="3.30.160.60:FF:000048">
    <property type="entry name" value="GLI family zinc finger 3"/>
    <property type="match status" value="1"/>
</dbReference>
<gene>
    <name evidence="19" type="ORF">Z043_115450</name>
</gene>
<name>A0A0P7V1G6_SCLFO</name>
<accession>A0A0P7V1G6</accession>
<evidence type="ECO:0000256" key="11">
    <source>
        <dbReference type="ARBA" id="ARBA00023015"/>
    </source>
</evidence>
<reference evidence="19 20" key="1">
    <citation type="submission" date="2015-08" db="EMBL/GenBank/DDBJ databases">
        <title>The genome of the Asian arowana (Scleropages formosus).</title>
        <authorList>
            <person name="Tan M.H."/>
            <person name="Gan H.M."/>
            <person name="Croft L.J."/>
            <person name="Austin C.M."/>
        </authorList>
    </citation>
    <scope>NUCLEOTIDE SEQUENCE [LARGE SCALE GENOMIC DNA]</scope>
    <source>
        <strain evidence="19">Aro1</strain>
    </source>
</reference>
<dbReference type="PANTHER" id="PTHR45718">
    <property type="entry name" value="TRANSCRIPTIONAL ACTIVATOR CUBITUS INTERRUPTUS"/>
    <property type="match status" value="1"/>
</dbReference>
<keyword evidence="5" id="KW-0678">Repressor</keyword>
<evidence type="ECO:0000256" key="6">
    <source>
        <dbReference type="ARBA" id="ARBA00022553"/>
    </source>
</evidence>
<dbReference type="GO" id="GO:0000978">
    <property type="term" value="F:RNA polymerase II cis-regulatory region sequence-specific DNA binding"/>
    <property type="evidence" value="ECO:0007669"/>
    <property type="project" value="TreeGrafter"/>
</dbReference>
<evidence type="ECO:0000256" key="2">
    <source>
        <dbReference type="ARBA" id="ARBA00004496"/>
    </source>
</evidence>